<dbReference type="Gene3D" id="1.25.40.10">
    <property type="entry name" value="Tetratricopeptide repeat domain"/>
    <property type="match status" value="5"/>
</dbReference>
<proteinExistence type="inferred from homology"/>
<keyword evidence="5" id="KW-1185">Reference proteome</keyword>
<keyword evidence="2" id="KW-0677">Repeat</keyword>
<dbReference type="Pfam" id="PF13041">
    <property type="entry name" value="PPR_2"/>
    <property type="match status" value="4"/>
</dbReference>
<dbReference type="PANTHER" id="PTHR47447:SF23">
    <property type="entry name" value="PENTACOTRIPEPTIDE-REPEAT REGION OF PRORP DOMAIN-CONTAINING PROTEIN"/>
    <property type="match status" value="1"/>
</dbReference>
<dbReference type="EMBL" id="VDCV01000001">
    <property type="protein sequence ID" value="KAB5573857.1"/>
    <property type="molecule type" value="Genomic_DNA"/>
</dbReference>
<protein>
    <recommendedName>
        <fullName evidence="6">Pentacotripeptide-repeat region of PRORP domain-containing protein</fullName>
    </recommendedName>
</protein>
<dbReference type="NCBIfam" id="TIGR00756">
    <property type="entry name" value="PPR"/>
    <property type="match status" value="9"/>
</dbReference>
<dbReference type="InterPro" id="IPR011990">
    <property type="entry name" value="TPR-like_helical_dom_sf"/>
</dbReference>
<feature type="repeat" description="PPR" evidence="3">
    <location>
        <begin position="414"/>
        <end position="450"/>
    </location>
</feature>
<dbReference type="PROSITE" id="PS51375">
    <property type="entry name" value="PPR"/>
    <property type="match status" value="10"/>
</dbReference>
<evidence type="ECO:0008006" key="6">
    <source>
        <dbReference type="Google" id="ProtNLM"/>
    </source>
</evidence>
<reference evidence="5" key="1">
    <citation type="journal article" date="2019" name="Gigascience">
        <title>De novo genome assembly of the endangered Acer yangbiense, a plant species with extremely small populations endemic to Yunnan Province, China.</title>
        <authorList>
            <person name="Yang J."/>
            <person name="Wariss H.M."/>
            <person name="Tao L."/>
            <person name="Zhang R."/>
            <person name="Yun Q."/>
            <person name="Hollingsworth P."/>
            <person name="Dao Z."/>
            <person name="Luo G."/>
            <person name="Guo H."/>
            <person name="Ma Y."/>
            <person name="Sun W."/>
        </authorList>
    </citation>
    <scope>NUCLEOTIDE SEQUENCE [LARGE SCALE GENOMIC DNA]</scope>
    <source>
        <strain evidence="5">cv. br00</strain>
    </source>
</reference>
<dbReference type="AlphaFoldDB" id="A0A5N5P3N6"/>
<dbReference type="Pfam" id="PF12854">
    <property type="entry name" value="PPR_1"/>
    <property type="match status" value="2"/>
</dbReference>
<dbReference type="Proteomes" id="UP000326939">
    <property type="component" value="Chromosome 1"/>
</dbReference>
<comment type="caution">
    <text evidence="4">The sequence shown here is derived from an EMBL/GenBank/DDBJ whole genome shotgun (WGS) entry which is preliminary data.</text>
</comment>
<feature type="repeat" description="PPR" evidence="3">
    <location>
        <begin position="344"/>
        <end position="378"/>
    </location>
</feature>
<dbReference type="SUPFAM" id="SSF48452">
    <property type="entry name" value="TPR-like"/>
    <property type="match status" value="1"/>
</dbReference>
<organism evidence="4 5">
    <name type="scientific">Salix brachista</name>
    <dbReference type="NCBI Taxonomy" id="2182728"/>
    <lineage>
        <taxon>Eukaryota</taxon>
        <taxon>Viridiplantae</taxon>
        <taxon>Streptophyta</taxon>
        <taxon>Embryophyta</taxon>
        <taxon>Tracheophyta</taxon>
        <taxon>Spermatophyta</taxon>
        <taxon>Magnoliopsida</taxon>
        <taxon>eudicotyledons</taxon>
        <taxon>Gunneridae</taxon>
        <taxon>Pentapetalae</taxon>
        <taxon>rosids</taxon>
        <taxon>fabids</taxon>
        <taxon>Malpighiales</taxon>
        <taxon>Salicaceae</taxon>
        <taxon>Saliceae</taxon>
        <taxon>Salix</taxon>
    </lineage>
</organism>
<sequence length="688" mass="77835">MSKMNTLLSRIKPLHHPKPISPSPIPFPPHFKILVKDIIQILSTHPHWQNSLETRFSDCETPVSGIAHFVFDRVRDPELGLKLYEWASKRSDVNDLLDGFSCSSLLKLLARCRVFVEVENLLETMKCKALAPTREALSFVISAYVDSGLVNRALELYHIANDIHKYPPDVIACNALLNALIQQKKVEIARKVYEEMVKRDGCWDNYSVCIMVRGLCKERNVEEGRKLINDRWGKGCIPDIVFYNALVDGYWKRGDVERANSLFKELKMKGFLPTTETYGIMINGFCKNRSFQAVDRLLVEMKERGLDVNVQVYNSIVDAQIKHGCKIEVRKTLRWIFENGCEPDIITYNTLISGSCRDGNVHEAEQLLEHAIKRGLSPNKLSYTPLIHVYCKQGKCVRALDLFFVMTEKGHPLDLVAYGALVHGLVAAGENDLRSALKLFGQMVKQKYKPNVVTYTSLINGFCRTGDSSRAEKTFEAMRSSGLKPNVVTYTILIGCFSKEGKISKASSFFELMLLNRCIPNDVTFNYLINGLTNNVATAISNKANESLEIKASLMMDFFRTMISDGWEQRAAAYNSVLICLCHHKMVNVAMQLRDKMTSKGIFPDPVSFAALLYGLCLEGRSNEWKNSISCKLNEREHQIAVNYSEKLNQLLPQGLTSEALKIFHTLLEGVKPHIQENNFIVPASNRS</sequence>
<evidence type="ECO:0000256" key="2">
    <source>
        <dbReference type="ARBA" id="ARBA00022737"/>
    </source>
</evidence>
<feature type="repeat" description="PPR" evidence="3">
    <location>
        <begin position="239"/>
        <end position="273"/>
    </location>
</feature>
<feature type="repeat" description="PPR" evidence="3">
    <location>
        <begin position="169"/>
        <end position="199"/>
    </location>
</feature>
<feature type="repeat" description="PPR" evidence="3">
    <location>
        <begin position="204"/>
        <end position="238"/>
    </location>
</feature>
<feature type="repeat" description="PPR" evidence="3">
    <location>
        <begin position="570"/>
        <end position="604"/>
    </location>
</feature>
<feature type="repeat" description="PPR" evidence="3">
    <location>
        <begin position="451"/>
        <end position="485"/>
    </location>
</feature>
<gene>
    <name evidence="4" type="ORF">DKX38_001051</name>
</gene>
<feature type="repeat" description="PPR" evidence="3">
    <location>
        <begin position="486"/>
        <end position="520"/>
    </location>
</feature>
<accession>A0A5N5P3N6</accession>
<feature type="repeat" description="PPR" evidence="3">
    <location>
        <begin position="379"/>
        <end position="413"/>
    </location>
</feature>
<name>A0A5N5P3N6_9ROSI</name>
<dbReference type="SUPFAM" id="SSF81901">
    <property type="entry name" value="HCP-like"/>
    <property type="match status" value="1"/>
</dbReference>
<evidence type="ECO:0000313" key="5">
    <source>
        <dbReference type="Proteomes" id="UP000326939"/>
    </source>
</evidence>
<feature type="repeat" description="PPR" evidence="3">
    <location>
        <begin position="274"/>
        <end position="308"/>
    </location>
</feature>
<comment type="similarity">
    <text evidence="1">Belongs to the PPR family. P subfamily.</text>
</comment>
<dbReference type="InterPro" id="IPR002885">
    <property type="entry name" value="PPR_rpt"/>
</dbReference>
<evidence type="ECO:0000256" key="1">
    <source>
        <dbReference type="ARBA" id="ARBA00007626"/>
    </source>
</evidence>
<evidence type="ECO:0000313" key="4">
    <source>
        <dbReference type="EMBL" id="KAB5573857.1"/>
    </source>
</evidence>
<evidence type="ECO:0000256" key="3">
    <source>
        <dbReference type="PROSITE-ProRule" id="PRU00708"/>
    </source>
</evidence>
<dbReference type="PANTHER" id="PTHR47447">
    <property type="entry name" value="OS03G0856100 PROTEIN"/>
    <property type="match status" value="1"/>
</dbReference>